<dbReference type="Pfam" id="PF22691">
    <property type="entry name" value="Thiolase_C_1"/>
    <property type="match status" value="1"/>
</dbReference>
<dbReference type="PANTHER" id="PTHR42870:SF1">
    <property type="entry name" value="NON-SPECIFIC LIPID-TRANSFER PROTEIN-LIKE 2"/>
    <property type="match status" value="1"/>
</dbReference>
<feature type="domain" description="Thiolase C-terminal" evidence="1">
    <location>
        <begin position="258"/>
        <end position="376"/>
    </location>
</feature>
<gene>
    <name evidence="2" type="ORF">GCM10009787_02730</name>
</gene>
<dbReference type="InterPro" id="IPR002155">
    <property type="entry name" value="Thiolase"/>
</dbReference>
<dbReference type="InterPro" id="IPR016039">
    <property type="entry name" value="Thiolase-like"/>
</dbReference>
<dbReference type="InterPro" id="IPR055140">
    <property type="entry name" value="Thiolase_C_2"/>
</dbReference>
<dbReference type="RefSeq" id="WP_346161903.1">
    <property type="nucleotide sequence ID" value="NZ_BAAAOQ010000001.1"/>
</dbReference>
<comment type="caution">
    <text evidence="2">The sequence shown here is derived from an EMBL/GenBank/DDBJ whole genome shotgun (WGS) entry which is preliminary data.</text>
</comment>
<evidence type="ECO:0000313" key="2">
    <source>
        <dbReference type="EMBL" id="GAA2191062.1"/>
    </source>
</evidence>
<dbReference type="PANTHER" id="PTHR42870">
    <property type="entry name" value="ACETYL-COA C-ACETYLTRANSFERASE"/>
    <property type="match status" value="1"/>
</dbReference>
<proteinExistence type="predicted"/>
<reference evidence="2 3" key="1">
    <citation type="journal article" date="2019" name="Int. J. Syst. Evol. Microbiol.">
        <title>The Global Catalogue of Microorganisms (GCM) 10K type strain sequencing project: providing services to taxonomists for standard genome sequencing and annotation.</title>
        <authorList>
            <consortium name="The Broad Institute Genomics Platform"/>
            <consortium name="The Broad Institute Genome Sequencing Center for Infectious Disease"/>
            <person name="Wu L."/>
            <person name="Ma J."/>
        </authorList>
    </citation>
    <scope>NUCLEOTIDE SEQUENCE [LARGE SCALE GENOMIC DNA]</scope>
    <source>
        <strain evidence="2 3">JCM 14924</strain>
    </source>
</reference>
<sequence length="384" mass="40935">MTAPGLKDAVAIVGIGQTAFARQLAEDEKTLACRAVLAALDDAGIAPGEVDALASYTMEETDEVELAKAVGFGDLTFFSKVGYGGGGSCATVAHLAAAIAAGQATVGVAWRSRKRGSGPRPWTNTAVQLPTPAQWTRPFGLLRPVDEIAMLARRYMHEYGVTRDHLFNVALACRNRANQNPAAVMYERPLTREMYMTSRWISEPLCLYDNCLETDGALACVVVGRERARDCAEKPVYVHAAAQGLPAQHHGMVNYWNDDPLTGPAWTAARHLWKHADFTPREVDVAQIYDAFTALIPLSLEGYGFCGRGEGGAFTEQGGLEIGGRLPLNTGGGGLSEAYVHGFNLVNEGVKQLRGTSTAQVPGAETCLVTAGEGVPTSALLLRS</sequence>
<dbReference type="NCBIfam" id="NF005892">
    <property type="entry name" value="PRK07855.1"/>
    <property type="match status" value="1"/>
</dbReference>
<protein>
    <submittedName>
        <fullName evidence="2">Lipid-transfer protein</fullName>
    </submittedName>
</protein>
<accession>A0ABN3BAM0</accession>
<dbReference type="EMBL" id="BAAAOQ010000001">
    <property type="protein sequence ID" value="GAA2191062.1"/>
    <property type="molecule type" value="Genomic_DNA"/>
</dbReference>
<dbReference type="CDD" id="cd00829">
    <property type="entry name" value="SCP-x_thiolase"/>
    <property type="match status" value="1"/>
</dbReference>
<dbReference type="SUPFAM" id="SSF53901">
    <property type="entry name" value="Thiolase-like"/>
    <property type="match status" value="2"/>
</dbReference>
<evidence type="ECO:0000313" key="3">
    <source>
        <dbReference type="Proteomes" id="UP001501391"/>
    </source>
</evidence>
<evidence type="ECO:0000259" key="1">
    <source>
        <dbReference type="Pfam" id="PF22691"/>
    </source>
</evidence>
<organism evidence="2 3">
    <name type="scientific">Streptomyces bangladeshensis</name>
    <dbReference type="NCBI Taxonomy" id="295352"/>
    <lineage>
        <taxon>Bacteria</taxon>
        <taxon>Bacillati</taxon>
        <taxon>Actinomycetota</taxon>
        <taxon>Actinomycetes</taxon>
        <taxon>Kitasatosporales</taxon>
        <taxon>Streptomycetaceae</taxon>
        <taxon>Streptomyces</taxon>
    </lineage>
</organism>
<dbReference type="Gene3D" id="3.40.47.10">
    <property type="match status" value="1"/>
</dbReference>
<dbReference type="PIRSF" id="PIRSF000429">
    <property type="entry name" value="Ac-CoA_Ac_transf"/>
    <property type="match status" value="1"/>
</dbReference>
<keyword evidence="3" id="KW-1185">Reference proteome</keyword>
<name>A0ABN3BAM0_9ACTN</name>
<dbReference type="Proteomes" id="UP001501391">
    <property type="component" value="Unassembled WGS sequence"/>
</dbReference>